<dbReference type="Gene3D" id="6.10.140.1340">
    <property type="match status" value="1"/>
</dbReference>
<name>A0A1L3SRG6_9HYPH</name>
<dbReference type="STRING" id="1670800.BSQ44_11965"/>
<proteinExistence type="predicted"/>
<gene>
    <name evidence="3" type="ORF">BSQ44_11965</name>
</gene>
<reference evidence="4" key="1">
    <citation type="submission" date="2016-11" db="EMBL/GenBank/DDBJ databases">
        <title>Mesorhizobium oceanicum sp. nov., isolated from deep seawater in South China Sea.</title>
        <authorList>
            <person name="Fu G.-Y."/>
        </authorList>
    </citation>
    <scope>NUCLEOTIDE SEQUENCE [LARGE SCALE GENOMIC DNA]</scope>
    <source>
        <strain evidence="4">B7</strain>
    </source>
</reference>
<sequence length="66" mass="7209">MTLDRSVLAFAGFMVLLSVALTVWVSPLFVWFTVFIGLNLLQSSFTGFCPAAALFKRFGVKPGCAF</sequence>
<keyword evidence="3" id="KW-0808">Transferase</keyword>
<dbReference type="InterPro" id="IPR021309">
    <property type="entry name" value="YgaP-like_TM"/>
</dbReference>
<protein>
    <submittedName>
        <fullName evidence="3">Sulfurtransferase</fullName>
    </submittedName>
</protein>
<dbReference type="Proteomes" id="UP000182840">
    <property type="component" value="Chromosome"/>
</dbReference>
<evidence type="ECO:0000259" key="2">
    <source>
        <dbReference type="Pfam" id="PF11127"/>
    </source>
</evidence>
<dbReference type="Pfam" id="PF11127">
    <property type="entry name" value="YgaP-like_TM"/>
    <property type="match status" value="1"/>
</dbReference>
<dbReference type="AlphaFoldDB" id="A0A1L3SRG6"/>
<evidence type="ECO:0000313" key="3">
    <source>
        <dbReference type="EMBL" id="APH71998.1"/>
    </source>
</evidence>
<evidence type="ECO:0000256" key="1">
    <source>
        <dbReference type="SAM" id="Phobius"/>
    </source>
</evidence>
<feature type="transmembrane region" description="Helical" evidence="1">
    <location>
        <begin position="7"/>
        <end position="25"/>
    </location>
</feature>
<dbReference type="KEGG" id="meso:BSQ44_11965"/>
<dbReference type="RefSeq" id="WP_072604366.1">
    <property type="nucleotide sequence ID" value="NZ_CP018171.1"/>
</dbReference>
<keyword evidence="4" id="KW-1185">Reference proteome</keyword>
<dbReference type="GO" id="GO:0016740">
    <property type="term" value="F:transferase activity"/>
    <property type="evidence" value="ECO:0007669"/>
    <property type="project" value="UniProtKB-KW"/>
</dbReference>
<dbReference type="EMBL" id="CP018171">
    <property type="protein sequence ID" value="APH71998.1"/>
    <property type="molecule type" value="Genomic_DNA"/>
</dbReference>
<dbReference type="OrthoDB" id="9799383at2"/>
<keyword evidence="1" id="KW-1133">Transmembrane helix</keyword>
<keyword evidence="1" id="KW-0472">Membrane</keyword>
<organism evidence="3 4">
    <name type="scientific">Aquibium oceanicum</name>
    <dbReference type="NCBI Taxonomy" id="1670800"/>
    <lineage>
        <taxon>Bacteria</taxon>
        <taxon>Pseudomonadati</taxon>
        <taxon>Pseudomonadota</taxon>
        <taxon>Alphaproteobacteria</taxon>
        <taxon>Hyphomicrobiales</taxon>
        <taxon>Phyllobacteriaceae</taxon>
        <taxon>Aquibium</taxon>
    </lineage>
</organism>
<feature type="domain" description="Inner membrane protein YgaP-like transmembrane" evidence="2">
    <location>
        <begin position="2"/>
        <end position="56"/>
    </location>
</feature>
<keyword evidence="1" id="KW-0812">Transmembrane</keyword>
<accession>A0A1L3SRG6</accession>
<evidence type="ECO:0000313" key="4">
    <source>
        <dbReference type="Proteomes" id="UP000182840"/>
    </source>
</evidence>
<feature type="transmembrane region" description="Helical" evidence="1">
    <location>
        <begin position="31"/>
        <end position="55"/>
    </location>
</feature>